<dbReference type="GO" id="GO:0061608">
    <property type="term" value="F:nuclear import signal receptor activity"/>
    <property type="evidence" value="ECO:0000318"/>
    <property type="project" value="GO_Central"/>
</dbReference>
<keyword evidence="2" id="KW-0813">Transport</keyword>
<reference evidence="7 9" key="2">
    <citation type="journal article" date="2014" name="BMC Genomics">
        <title>An improved genome release (version Mt4.0) for the model legume Medicago truncatula.</title>
        <authorList>
            <person name="Tang H."/>
            <person name="Krishnakumar V."/>
            <person name="Bidwell S."/>
            <person name="Rosen B."/>
            <person name="Chan A."/>
            <person name="Zhou S."/>
            <person name="Gentzbittel L."/>
            <person name="Childs K.L."/>
            <person name="Yandell M."/>
            <person name="Gundlach H."/>
            <person name="Mayer K.F."/>
            <person name="Schwartz D.C."/>
            <person name="Town C.D."/>
        </authorList>
    </citation>
    <scope>GENOME REANNOTATION</scope>
    <source>
        <strain evidence="8 9">cv. Jemalong A17</strain>
    </source>
</reference>
<dbReference type="EMBL" id="CM001219">
    <property type="protein sequence ID" value="AES70929.1"/>
    <property type="molecule type" value="Genomic_DNA"/>
</dbReference>
<dbReference type="InterPro" id="IPR011989">
    <property type="entry name" value="ARM-like"/>
</dbReference>
<evidence type="ECO:0000256" key="6">
    <source>
        <dbReference type="SAM" id="MobiDB-lite"/>
    </source>
</evidence>
<dbReference type="GO" id="GO:0005634">
    <property type="term" value="C:nucleus"/>
    <property type="evidence" value="ECO:0000318"/>
    <property type="project" value="GO_Central"/>
</dbReference>
<dbReference type="GO" id="GO:0008139">
    <property type="term" value="F:nuclear localization sequence binding"/>
    <property type="evidence" value="ECO:0000318"/>
    <property type="project" value="GO_Central"/>
</dbReference>
<dbReference type="InterPro" id="IPR016024">
    <property type="entry name" value="ARM-type_fold"/>
</dbReference>
<evidence type="ECO:0000313" key="9">
    <source>
        <dbReference type="Proteomes" id="UP000002051"/>
    </source>
</evidence>
<keyword evidence="3" id="KW-0963">Cytoplasm</keyword>
<keyword evidence="4" id="KW-0677">Repeat</keyword>
<proteinExistence type="predicted"/>
<dbReference type="GO" id="GO:0005737">
    <property type="term" value="C:cytoplasm"/>
    <property type="evidence" value="ECO:0000318"/>
    <property type="project" value="GO_Central"/>
</dbReference>
<dbReference type="GO" id="GO:0006606">
    <property type="term" value="P:protein import into nucleus"/>
    <property type="evidence" value="ECO:0000318"/>
    <property type="project" value="GO_Central"/>
</dbReference>
<dbReference type="STRING" id="3880.G7J8Q2"/>
<dbReference type="Gene3D" id="1.25.10.10">
    <property type="entry name" value="Leucine-rich Repeat Variant"/>
    <property type="match status" value="2"/>
</dbReference>
<keyword evidence="5" id="KW-0653">Protein transport</keyword>
<dbReference type="PaxDb" id="3880-AES70929"/>
<comment type="subcellular location">
    <subcellularLocation>
        <location evidence="1">Cytoplasm</location>
    </subcellularLocation>
</comment>
<gene>
    <name evidence="7" type="ordered locus">MTR_3g065010</name>
</gene>
<dbReference type="eggNOG" id="KOG2171">
    <property type="taxonomic scope" value="Eukaryota"/>
</dbReference>
<feature type="compositionally biased region" description="Pro residues" evidence="6">
    <location>
        <begin position="23"/>
        <end position="33"/>
    </location>
</feature>
<name>G7J8Q2_MEDTR</name>
<dbReference type="InterPro" id="IPR040122">
    <property type="entry name" value="Importin_beta"/>
</dbReference>
<protein>
    <submittedName>
        <fullName evidence="7">Importin-like protein, putative</fullName>
    </submittedName>
</protein>
<evidence type="ECO:0000256" key="3">
    <source>
        <dbReference type="ARBA" id="ARBA00022490"/>
    </source>
</evidence>
<dbReference type="HOGENOM" id="CLU_312942_0_0_1"/>
<evidence type="ECO:0000256" key="4">
    <source>
        <dbReference type="ARBA" id="ARBA00022737"/>
    </source>
</evidence>
<dbReference type="EnsemblPlants" id="AES70929">
    <property type="protein sequence ID" value="AES70929"/>
    <property type="gene ID" value="MTR_3g065010"/>
</dbReference>
<evidence type="ECO:0000313" key="7">
    <source>
        <dbReference type="EMBL" id="AES70929.1"/>
    </source>
</evidence>
<reference evidence="8" key="3">
    <citation type="submission" date="2015-04" db="UniProtKB">
        <authorList>
            <consortium name="EnsemblPlants"/>
        </authorList>
    </citation>
    <scope>IDENTIFICATION</scope>
    <source>
        <strain evidence="8">cv. Jemalong A17</strain>
    </source>
</reference>
<sequence length="931" mass="105348">MKLKFTFPSKNRHRTSTSASVTSPPPPPPPPPLESSLRNPFEPDINPPPRNYLEEIVNKRRRIEENQDESLLHGFELQQHVATILQSNDLSSLQEVIDEYANSKDESLFTIFKSFAHHYPNAFALKLAKLLEFQPPIQTRIETVNHLLQVLPEGINGPFNSIILLELKNPLLHSLKAESEEILFLSLCEAIGLLADRFYRCSLGGWVELLEYVLACFSSEVQSENKKGLLLLTVIPVDVANERAFWLNQGNFDLVFGSILEWTYRDKELKGLAYNASISLMLLSQELKRTDVCDFLLPNLLSIIDEHGEEEVLVDRVKRLGDLVTLDDDGKIFAGVHREVFWCMIRAVEIEAASEEVMCEAIVVIKEFDTVDVETMESVIGNLSLEEVKRVFAVAMKMLSCVIDDPLWYDVDDKNCTEAGFSDAFHRGQFLFNFLSLDGDEYVFVPTAIGMITTKYASNVDWRLRHAAMLAIASIAEKNLNEMDMMLYFNEVAILVLKSLDEPNHRVLWATMHAVKCLSECKELLMRSQYHKKFLEKLVPVIRCNSCARVQVEAIDTLKSFAVSMQEIFRQNHYDTTMEALKAILSNKYSLPKLLLCAKCQECMVYLVRKVGPDDFKEQEAVQVVESLISLDGKLSNTEYLTKCIILKALDQICQCPKVSVDKFIDKIMPMLIACAQPLLDLTGEETNDDSLSNEDKRLVETMRARACNTLSHCAVRSSINFSPHIAKVTPMFIRLLGCSSSEIRKASILGLPKLLLSAILGDKSNDTKRDTTFIIVQALTQVLKTETDRDLSTLVLRLLGRCIETSSTFFTDQLIKIVTDEINDTIRRIIKFEIEKAQESGRRIIIEKAQEVGTSEDVFRSLSVQETIEEVVNLTATAIHTFEDQLMVPVNDLMSNVSVFLAHDKPDRVIAFAISIFNVILPLYPDKLPP</sequence>
<dbReference type="AlphaFoldDB" id="G7J8Q2"/>
<accession>G7J8Q2</accession>
<evidence type="ECO:0000313" key="8">
    <source>
        <dbReference type="EnsemblPlants" id="AES70929"/>
    </source>
</evidence>
<evidence type="ECO:0000256" key="5">
    <source>
        <dbReference type="ARBA" id="ARBA00022927"/>
    </source>
</evidence>
<keyword evidence="9" id="KW-1185">Reference proteome</keyword>
<evidence type="ECO:0000256" key="2">
    <source>
        <dbReference type="ARBA" id="ARBA00022448"/>
    </source>
</evidence>
<organism evidence="7 9">
    <name type="scientific">Medicago truncatula</name>
    <name type="common">Barrel medic</name>
    <name type="synonym">Medicago tribuloides</name>
    <dbReference type="NCBI Taxonomy" id="3880"/>
    <lineage>
        <taxon>Eukaryota</taxon>
        <taxon>Viridiplantae</taxon>
        <taxon>Streptophyta</taxon>
        <taxon>Embryophyta</taxon>
        <taxon>Tracheophyta</taxon>
        <taxon>Spermatophyta</taxon>
        <taxon>Magnoliopsida</taxon>
        <taxon>eudicotyledons</taxon>
        <taxon>Gunneridae</taxon>
        <taxon>Pentapetalae</taxon>
        <taxon>rosids</taxon>
        <taxon>fabids</taxon>
        <taxon>Fabales</taxon>
        <taxon>Fabaceae</taxon>
        <taxon>Papilionoideae</taxon>
        <taxon>50 kb inversion clade</taxon>
        <taxon>NPAAA clade</taxon>
        <taxon>Hologalegina</taxon>
        <taxon>IRL clade</taxon>
        <taxon>Trifolieae</taxon>
        <taxon>Medicago</taxon>
    </lineage>
</organism>
<reference evidence="7 9" key="1">
    <citation type="journal article" date="2011" name="Nature">
        <title>The Medicago genome provides insight into the evolution of rhizobial symbioses.</title>
        <authorList>
            <person name="Young N.D."/>
            <person name="Debelle F."/>
            <person name="Oldroyd G.E."/>
            <person name="Geurts R."/>
            <person name="Cannon S.B."/>
            <person name="Udvardi M.K."/>
            <person name="Benedito V.A."/>
            <person name="Mayer K.F."/>
            <person name="Gouzy J."/>
            <person name="Schoof H."/>
            <person name="Van de Peer Y."/>
            <person name="Proost S."/>
            <person name="Cook D.R."/>
            <person name="Meyers B.C."/>
            <person name="Spannagl M."/>
            <person name="Cheung F."/>
            <person name="De Mita S."/>
            <person name="Krishnakumar V."/>
            <person name="Gundlach H."/>
            <person name="Zhou S."/>
            <person name="Mudge J."/>
            <person name="Bharti A.K."/>
            <person name="Murray J.D."/>
            <person name="Naoumkina M.A."/>
            <person name="Rosen B."/>
            <person name="Silverstein K.A."/>
            <person name="Tang H."/>
            <person name="Rombauts S."/>
            <person name="Zhao P.X."/>
            <person name="Zhou P."/>
            <person name="Barbe V."/>
            <person name="Bardou P."/>
            <person name="Bechner M."/>
            <person name="Bellec A."/>
            <person name="Berger A."/>
            <person name="Berges H."/>
            <person name="Bidwell S."/>
            <person name="Bisseling T."/>
            <person name="Choisne N."/>
            <person name="Couloux A."/>
            <person name="Denny R."/>
            <person name="Deshpande S."/>
            <person name="Dai X."/>
            <person name="Doyle J.J."/>
            <person name="Dudez A.M."/>
            <person name="Farmer A.D."/>
            <person name="Fouteau S."/>
            <person name="Franken C."/>
            <person name="Gibelin C."/>
            <person name="Gish J."/>
            <person name="Goldstein S."/>
            <person name="Gonzalez A.J."/>
            <person name="Green P.J."/>
            <person name="Hallab A."/>
            <person name="Hartog M."/>
            <person name="Hua A."/>
            <person name="Humphray S.J."/>
            <person name="Jeong D.H."/>
            <person name="Jing Y."/>
            <person name="Jocker A."/>
            <person name="Kenton S.M."/>
            <person name="Kim D.J."/>
            <person name="Klee K."/>
            <person name="Lai H."/>
            <person name="Lang C."/>
            <person name="Lin S."/>
            <person name="Macmil S.L."/>
            <person name="Magdelenat G."/>
            <person name="Matthews L."/>
            <person name="McCorrison J."/>
            <person name="Monaghan E.L."/>
            <person name="Mun J.H."/>
            <person name="Najar F.Z."/>
            <person name="Nicholson C."/>
            <person name="Noirot C."/>
            <person name="O'Bleness M."/>
            <person name="Paule C.R."/>
            <person name="Poulain J."/>
            <person name="Prion F."/>
            <person name="Qin B."/>
            <person name="Qu C."/>
            <person name="Retzel E.F."/>
            <person name="Riddle C."/>
            <person name="Sallet E."/>
            <person name="Samain S."/>
            <person name="Samson N."/>
            <person name="Sanders I."/>
            <person name="Saurat O."/>
            <person name="Scarpelli C."/>
            <person name="Schiex T."/>
            <person name="Segurens B."/>
            <person name="Severin A.J."/>
            <person name="Sherrier D.J."/>
            <person name="Shi R."/>
            <person name="Sims S."/>
            <person name="Singer S.R."/>
            <person name="Sinharoy S."/>
            <person name="Sterck L."/>
            <person name="Viollet A."/>
            <person name="Wang B.B."/>
            <person name="Wang K."/>
            <person name="Wang M."/>
            <person name="Wang X."/>
            <person name="Warfsmann J."/>
            <person name="Weissenbach J."/>
            <person name="White D.D."/>
            <person name="White J.D."/>
            <person name="Wiley G.B."/>
            <person name="Wincker P."/>
            <person name="Xing Y."/>
            <person name="Yang L."/>
            <person name="Yao Z."/>
            <person name="Ying F."/>
            <person name="Zhai J."/>
            <person name="Zhou L."/>
            <person name="Zuber A."/>
            <person name="Denarie J."/>
            <person name="Dixon R.A."/>
            <person name="May G.D."/>
            <person name="Schwartz D.C."/>
            <person name="Rogers J."/>
            <person name="Quetier F."/>
            <person name="Town C.D."/>
            <person name="Roe B.A."/>
        </authorList>
    </citation>
    <scope>NUCLEOTIDE SEQUENCE [LARGE SCALE GENOMIC DNA]</scope>
    <source>
        <strain evidence="7">A17</strain>
        <strain evidence="8 9">cv. Jemalong A17</strain>
    </source>
</reference>
<feature type="region of interest" description="Disordered" evidence="6">
    <location>
        <begin position="1"/>
        <end position="50"/>
    </location>
</feature>
<dbReference type="PANTHER" id="PTHR10527">
    <property type="entry name" value="IMPORTIN BETA"/>
    <property type="match status" value="1"/>
</dbReference>
<evidence type="ECO:0000256" key="1">
    <source>
        <dbReference type="ARBA" id="ARBA00004496"/>
    </source>
</evidence>
<dbReference type="Proteomes" id="UP000002051">
    <property type="component" value="Chromosome 3"/>
</dbReference>
<dbReference type="SUPFAM" id="SSF48371">
    <property type="entry name" value="ARM repeat"/>
    <property type="match status" value="1"/>
</dbReference>